<dbReference type="PANTHER" id="PTHR15237:SF0">
    <property type="entry name" value="CELL CYCLE CHECKPOINT CONTROL PROTEIN"/>
    <property type="match status" value="1"/>
</dbReference>
<dbReference type="EMBL" id="JAPFFF010000008">
    <property type="protein sequence ID" value="KAK8884932.1"/>
    <property type="molecule type" value="Genomic_DNA"/>
</dbReference>
<comment type="caution">
    <text evidence="2">The sequence shown here is derived from an EMBL/GenBank/DDBJ whole genome shotgun (WGS) entry which is preliminary data.</text>
</comment>
<dbReference type="PANTHER" id="PTHR15237">
    <property type="entry name" value="DNA REPAIR PROTEIN RAD9"/>
    <property type="match status" value="1"/>
</dbReference>
<evidence type="ECO:0008006" key="4">
    <source>
        <dbReference type="Google" id="ProtNLM"/>
    </source>
</evidence>
<dbReference type="InterPro" id="IPR046938">
    <property type="entry name" value="DNA_clamp_sf"/>
</dbReference>
<evidence type="ECO:0000313" key="3">
    <source>
        <dbReference type="Proteomes" id="UP001470230"/>
    </source>
</evidence>
<dbReference type="SUPFAM" id="SSF55979">
    <property type="entry name" value="DNA clamp"/>
    <property type="match status" value="1"/>
</dbReference>
<sequence>MEGALYNSKHIKSFFDCLTAIRKVSNDFIFCCTSTFLSVRALNYSQTSLPVLIFKESFFNEYMYSSTKNDISFQMDGQCIKFLKKISMPTSLKIIFDPEIENPKVSFELIDKYEIIHLFEFFTTEASVFDAVQTNEALLSVTISVDELYDMRNAFKCPYIILSYSIDEFEIPSIIFESFNSDDSAKHSFYTLKHSPFCNIKTNNECRIIISYTDFISIIKIAHVTGDHVEIIAGEPGKALTIRASNGASSLKLEASLATLASDDFIASAINSQKSSVANQANKSQRMDSDLDDNARSISPPESPLRRKSAIKNETQLTESGRVSSSNNSQCSTSTQVVPWKQEDSCEFSASPEFPSKRKHSDITIERSQPTDDDYNDDEEIVEQENHSSHRFF</sequence>
<accession>A0ABR2K1G5</accession>
<organism evidence="2 3">
    <name type="scientific">Tritrichomonas musculus</name>
    <dbReference type="NCBI Taxonomy" id="1915356"/>
    <lineage>
        <taxon>Eukaryota</taxon>
        <taxon>Metamonada</taxon>
        <taxon>Parabasalia</taxon>
        <taxon>Tritrichomonadida</taxon>
        <taxon>Tritrichomonadidae</taxon>
        <taxon>Tritrichomonas</taxon>
    </lineage>
</organism>
<dbReference type="Proteomes" id="UP001470230">
    <property type="component" value="Unassembled WGS sequence"/>
</dbReference>
<feature type="compositionally biased region" description="Basic and acidic residues" evidence="1">
    <location>
        <begin position="384"/>
        <end position="393"/>
    </location>
</feature>
<feature type="region of interest" description="Disordered" evidence="1">
    <location>
        <begin position="276"/>
        <end position="393"/>
    </location>
</feature>
<dbReference type="Gene3D" id="3.70.10.10">
    <property type="match status" value="1"/>
</dbReference>
<feature type="compositionally biased region" description="Polar residues" evidence="1">
    <location>
        <begin position="312"/>
        <end position="322"/>
    </location>
</feature>
<name>A0ABR2K1G5_9EUKA</name>
<evidence type="ECO:0000256" key="1">
    <source>
        <dbReference type="SAM" id="MobiDB-lite"/>
    </source>
</evidence>
<gene>
    <name evidence="2" type="ORF">M9Y10_044055</name>
</gene>
<proteinExistence type="predicted"/>
<keyword evidence="3" id="KW-1185">Reference proteome</keyword>
<reference evidence="2 3" key="1">
    <citation type="submission" date="2024-04" db="EMBL/GenBank/DDBJ databases">
        <title>Tritrichomonas musculus Genome.</title>
        <authorList>
            <person name="Alves-Ferreira E."/>
            <person name="Grigg M."/>
            <person name="Lorenzi H."/>
            <person name="Galac M."/>
        </authorList>
    </citation>
    <scope>NUCLEOTIDE SEQUENCE [LARGE SCALE GENOMIC DNA]</scope>
    <source>
        <strain evidence="2 3">EAF2021</strain>
    </source>
</reference>
<evidence type="ECO:0000313" key="2">
    <source>
        <dbReference type="EMBL" id="KAK8884932.1"/>
    </source>
</evidence>
<feature type="compositionally biased region" description="Low complexity" evidence="1">
    <location>
        <begin position="323"/>
        <end position="337"/>
    </location>
</feature>
<protein>
    <recommendedName>
        <fullName evidence="4">Rad9 family protein</fullName>
    </recommendedName>
</protein>
<feature type="compositionally biased region" description="Acidic residues" evidence="1">
    <location>
        <begin position="371"/>
        <end position="383"/>
    </location>
</feature>
<dbReference type="Pfam" id="PF04139">
    <property type="entry name" value="Rad9"/>
    <property type="match status" value="1"/>
</dbReference>
<feature type="compositionally biased region" description="Basic and acidic residues" evidence="1">
    <location>
        <begin position="285"/>
        <end position="295"/>
    </location>
</feature>
<dbReference type="InterPro" id="IPR007268">
    <property type="entry name" value="Rad9/Ddc1"/>
</dbReference>